<gene>
    <name evidence="22" type="ORF">KP509_15G051900</name>
</gene>
<dbReference type="FunFam" id="3.50.30.30:FF:000020">
    <property type="entry name" value="Receptor homology region transmembrane domain-and RING domain-containing protein 2"/>
    <property type="match status" value="1"/>
</dbReference>
<reference evidence="22" key="1">
    <citation type="submission" date="2021-08" db="EMBL/GenBank/DDBJ databases">
        <title>WGS assembly of Ceratopteris richardii.</title>
        <authorList>
            <person name="Marchant D.B."/>
            <person name="Chen G."/>
            <person name="Jenkins J."/>
            <person name="Shu S."/>
            <person name="Leebens-Mack J."/>
            <person name="Grimwood J."/>
            <person name="Schmutz J."/>
            <person name="Soltis P."/>
            <person name="Soltis D."/>
            <person name="Chen Z.-H."/>
        </authorList>
    </citation>
    <scope>NUCLEOTIDE SEQUENCE</scope>
    <source>
        <strain evidence="22">Whitten #5841</strain>
        <tissue evidence="22">Leaf</tissue>
    </source>
</reference>
<keyword evidence="6" id="KW-0808">Transferase</keyword>
<evidence type="ECO:0000256" key="18">
    <source>
        <dbReference type="ARBA" id="ARBA00060484"/>
    </source>
</evidence>
<dbReference type="GO" id="GO:0008270">
    <property type="term" value="F:zinc ion binding"/>
    <property type="evidence" value="ECO:0007669"/>
    <property type="project" value="UniProtKB-KW"/>
</dbReference>
<proteinExistence type="predicted"/>
<sequence>MPAGGGIGGDAVDEGGGGGVRGIWAGIVRRREVLLSGAGLSVVIFTLLLSRVSATLLLITPANESIVFPDVEASFARRISGTGIVGVLTVANPPNACAPLEAADAKESNYPFFVLIERGECNFVSKVQYAQDAGYAAAIVYDNEDSHELVKMSGNGFSIDIPAVFVSKEAGFVLSQFVNDKDARLYMLPALETSAWSVLAVSSISLLTLSAILSTFLFVRRQRLRRANLRLLQEPTGLSNDEIKALPIVAFNQKDVASPESCAICLEEYAFGDKLRILPCKHRFHVPCIDNWLNRRPFCPICKREAFSTSIEVSSDNAPLLSSISWQLGSTLPLLVSPGAASGRAAESSSAGESSL</sequence>
<keyword evidence="5" id="KW-0926">Vacuole</keyword>
<keyword evidence="23" id="KW-1185">Reference proteome</keyword>
<dbReference type="GO" id="GO:0015031">
    <property type="term" value="P:protein transport"/>
    <property type="evidence" value="ECO:0007669"/>
    <property type="project" value="UniProtKB-KW"/>
</dbReference>
<dbReference type="CDD" id="cd02123">
    <property type="entry name" value="PA_C_RZF_like"/>
    <property type="match status" value="1"/>
</dbReference>
<evidence type="ECO:0000256" key="20">
    <source>
        <dbReference type="SAM" id="Phobius"/>
    </source>
</evidence>
<dbReference type="Proteomes" id="UP000825935">
    <property type="component" value="Chromosome 15"/>
</dbReference>
<keyword evidence="9" id="KW-0732">Signal</keyword>
<dbReference type="GO" id="GO:0012505">
    <property type="term" value="C:endomembrane system"/>
    <property type="evidence" value="ECO:0007669"/>
    <property type="project" value="UniProtKB-SubCell"/>
</dbReference>
<comment type="pathway">
    <text evidence="2">Protein modification; protein ubiquitination.</text>
</comment>
<keyword evidence="10 19" id="KW-0863">Zinc-finger</keyword>
<keyword evidence="14 20" id="KW-0472">Membrane</keyword>
<keyword evidence="16" id="KW-0325">Glycoprotein</keyword>
<evidence type="ECO:0000256" key="12">
    <source>
        <dbReference type="ARBA" id="ARBA00022927"/>
    </source>
</evidence>
<dbReference type="SUPFAM" id="SSF52025">
    <property type="entry name" value="PA domain"/>
    <property type="match status" value="1"/>
</dbReference>
<dbReference type="PANTHER" id="PTHR47168">
    <property type="entry name" value="RING ZINC FINGER DOMAIN SUPERFAMILY PROTEIN-RELATED"/>
    <property type="match status" value="1"/>
</dbReference>
<keyword evidence="13 20" id="KW-1133">Transmembrane helix</keyword>
<evidence type="ECO:0000256" key="3">
    <source>
        <dbReference type="ARBA" id="ARBA00012483"/>
    </source>
</evidence>
<keyword evidence="4" id="KW-0813">Transport</keyword>
<dbReference type="Pfam" id="PF13639">
    <property type="entry name" value="zf-RING_2"/>
    <property type="match status" value="1"/>
</dbReference>
<evidence type="ECO:0000256" key="5">
    <source>
        <dbReference type="ARBA" id="ARBA00022554"/>
    </source>
</evidence>
<feature type="domain" description="RING-type" evidence="21">
    <location>
        <begin position="262"/>
        <end position="303"/>
    </location>
</feature>
<evidence type="ECO:0000256" key="10">
    <source>
        <dbReference type="ARBA" id="ARBA00022771"/>
    </source>
</evidence>
<evidence type="ECO:0000256" key="1">
    <source>
        <dbReference type="ARBA" id="ARBA00000900"/>
    </source>
</evidence>
<dbReference type="Pfam" id="PF02225">
    <property type="entry name" value="PA"/>
    <property type="match status" value="1"/>
</dbReference>
<dbReference type="InterPro" id="IPR046450">
    <property type="entry name" value="PA_dom_sf"/>
</dbReference>
<dbReference type="InterPro" id="IPR003137">
    <property type="entry name" value="PA_domain"/>
</dbReference>
<comment type="caution">
    <text evidence="22">The sequence shown here is derived from an EMBL/GenBank/DDBJ whole genome shotgun (WGS) entry which is preliminary data.</text>
</comment>
<keyword evidence="8" id="KW-0479">Metal-binding</keyword>
<keyword evidence="11" id="KW-0862">Zinc</keyword>
<dbReference type="InterPro" id="IPR001841">
    <property type="entry name" value="Znf_RING"/>
</dbReference>
<evidence type="ECO:0000256" key="15">
    <source>
        <dbReference type="ARBA" id="ARBA00023157"/>
    </source>
</evidence>
<dbReference type="Gene3D" id="3.30.40.10">
    <property type="entry name" value="Zinc/RING finger domain, C3HC4 (zinc finger)"/>
    <property type="match status" value="1"/>
</dbReference>
<dbReference type="Gene3D" id="3.50.30.30">
    <property type="match status" value="1"/>
</dbReference>
<dbReference type="GO" id="GO:0032586">
    <property type="term" value="C:protein storage vacuole membrane"/>
    <property type="evidence" value="ECO:0007669"/>
    <property type="project" value="UniProtKB-SubCell"/>
</dbReference>
<name>A0A8T2T3D3_CERRI</name>
<dbReference type="AlphaFoldDB" id="A0A8T2T3D3"/>
<evidence type="ECO:0000256" key="13">
    <source>
        <dbReference type="ARBA" id="ARBA00022989"/>
    </source>
</evidence>
<feature type="transmembrane region" description="Helical" evidence="20">
    <location>
        <begin position="195"/>
        <end position="219"/>
    </location>
</feature>
<keyword evidence="15" id="KW-1015">Disulfide bond</keyword>
<dbReference type="EMBL" id="CM035420">
    <property type="protein sequence ID" value="KAH7404981.1"/>
    <property type="molecule type" value="Genomic_DNA"/>
</dbReference>
<keyword evidence="7 20" id="KW-0812">Transmembrane</keyword>
<evidence type="ECO:0000259" key="21">
    <source>
        <dbReference type="PROSITE" id="PS50089"/>
    </source>
</evidence>
<evidence type="ECO:0000256" key="17">
    <source>
        <dbReference type="ARBA" id="ARBA00046288"/>
    </source>
</evidence>
<evidence type="ECO:0000256" key="11">
    <source>
        <dbReference type="ARBA" id="ARBA00022833"/>
    </source>
</evidence>
<dbReference type="InterPro" id="IPR051653">
    <property type="entry name" value="E3_ligase_sorting_rcpt"/>
</dbReference>
<evidence type="ECO:0000256" key="19">
    <source>
        <dbReference type="PROSITE-ProRule" id="PRU00175"/>
    </source>
</evidence>
<keyword evidence="12" id="KW-0653">Protein transport</keyword>
<dbReference type="PANTHER" id="PTHR47168:SF1">
    <property type="entry name" value="OS02G0798600 PROTEIN"/>
    <property type="match status" value="1"/>
</dbReference>
<evidence type="ECO:0000256" key="16">
    <source>
        <dbReference type="ARBA" id="ARBA00023180"/>
    </source>
</evidence>
<dbReference type="SUPFAM" id="SSF57850">
    <property type="entry name" value="RING/U-box"/>
    <property type="match status" value="1"/>
</dbReference>
<dbReference type="EC" id="2.3.2.27" evidence="3"/>
<evidence type="ECO:0000256" key="8">
    <source>
        <dbReference type="ARBA" id="ARBA00022723"/>
    </source>
</evidence>
<dbReference type="InterPro" id="IPR044744">
    <property type="entry name" value="ZNRF4/RNF13/RNF167_PA"/>
</dbReference>
<dbReference type="OMA" id="QKKFCPI"/>
<dbReference type="GO" id="GO:0061630">
    <property type="term" value="F:ubiquitin protein ligase activity"/>
    <property type="evidence" value="ECO:0007669"/>
    <property type="project" value="UniProtKB-EC"/>
</dbReference>
<evidence type="ECO:0000313" key="22">
    <source>
        <dbReference type="EMBL" id="KAH7404981.1"/>
    </source>
</evidence>
<evidence type="ECO:0000256" key="4">
    <source>
        <dbReference type="ARBA" id="ARBA00022448"/>
    </source>
</evidence>
<evidence type="ECO:0000256" key="2">
    <source>
        <dbReference type="ARBA" id="ARBA00004906"/>
    </source>
</evidence>
<dbReference type="InterPro" id="IPR013083">
    <property type="entry name" value="Znf_RING/FYVE/PHD"/>
</dbReference>
<dbReference type="PROSITE" id="PS50089">
    <property type="entry name" value="ZF_RING_2"/>
    <property type="match status" value="1"/>
</dbReference>
<protein>
    <recommendedName>
        <fullName evidence="3">RING-type E3 ubiquitin transferase</fullName>
        <ecNumber evidence="3">2.3.2.27</ecNumber>
    </recommendedName>
</protein>
<comment type="subcellular location">
    <subcellularLocation>
        <location evidence="17">Endomembrane system</location>
        <topology evidence="17">Single-pass type I membrane protein</topology>
    </subcellularLocation>
    <subcellularLocation>
        <location evidence="18">Protein storage vacuole membrane</location>
    </subcellularLocation>
</comment>
<dbReference type="SMART" id="SM00184">
    <property type="entry name" value="RING"/>
    <property type="match status" value="1"/>
</dbReference>
<evidence type="ECO:0000256" key="6">
    <source>
        <dbReference type="ARBA" id="ARBA00022679"/>
    </source>
</evidence>
<evidence type="ECO:0000313" key="23">
    <source>
        <dbReference type="Proteomes" id="UP000825935"/>
    </source>
</evidence>
<dbReference type="OrthoDB" id="8062037at2759"/>
<organism evidence="22 23">
    <name type="scientific">Ceratopteris richardii</name>
    <name type="common">Triangle waterfern</name>
    <dbReference type="NCBI Taxonomy" id="49495"/>
    <lineage>
        <taxon>Eukaryota</taxon>
        <taxon>Viridiplantae</taxon>
        <taxon>Streptophyta</taxon>
        <taxon>Embryophyta</taxon>
        <taxon>Tracheophyta</taxon>
        <taxon>Polypodiopsida</taxon>
        <taxon>Polypodiidae</taxon>
        <taxon>Polypodiales</taxon>
        <taxon>Pteridineae</taxon>
        <taxon>Pteridaceae</taxon>
        <taxon>Parkerioideae</taxon>
        <taxon>Ceratopteris</taxon>
    </lineage>
</organism>
<comment type="catalytic activity">
    <reaction evidence="1">
        <text>S-ubiquitinyl-[E2 ubiquitin-conjugating enzyme]-L-cysteine + [acceptor protein]-L-lysine = [E2 ubiquitin-conjugating enzyme]-L-cysteine + N(6)-ubiquitinyl-[acceptor protein]-L-lysine.</text>
        <dbReference type="EC" id="2.3.2.27"/>
    </reaction>
</comment>
<accession>A0A8T2T3D3</accession>
<evidence type="ECO:0000256" key="14">
    <source>
        <dbReference type="ARBA" id="ARBA00023136"/>
    </source>
</evidence>
<evidence type="ECO:0000256" key="7">
    <source>
        <dbReference type="ARBA" id="ARBA00022692"/>
    </source>
</evidence>
<evidence type="ECO:0000256" key="9">
    <source>
        <dbReference type="ARBA" id="ARBA00022729"/>
    </source>
</evidence>